<dbReference type="Proteomes" id="UP000000954">
    <property type="component" value="Chromosome"/>
</dbReference>
<evidence type="ECO:0000256" key="2">
    <source>
        <dbReference type="ARBA" id="ARBA00023002"/>
    </source>
</evidence>
<proteinExistence type="inferred from homology"/>
<organism evidence="4 5">
    <name type="scientific">Cryptobacterium curtum (strain ATCC 700683 / DSM 15641 / CCUG 43107 / 12-3)</name>
    <dbReference type="NCBI Taxonomy" id="469378"/>
    <lineage>
        <taxon>Bacteria</taxon>
        <taxon>Bacillati</taxon>
        <taxon>Actinomycetota</taxon>
        <taxon>Coriobacteriia</taxon>
        <taxon>Eggerthellales</taxon>
        <taxon>Eggerthellaceae</taxon>
        <taxon>Cryptobacterium</taxon>
    </lineage>
</organism>
<dbReference type="eggNOG" id="COG4221">
    <property type="taxonomic scope" value="Bacteria"/>
</dbReference>
<dbReference type="InterPro" id="IPR002347">
    <property type="entry name" value="SDR_fam"/>
</dbReference>
<dbReference type="PANTHER" id="PTHR44169:SF6">
    <property type="entry name" value="NADPH-DEPENDENT 1-ACYLDIHYDROXYACETONE PHOSPHATE REDUCTASE"/>
    <property type="match status" value="1"/>
</dbReference>
<accession>C7MPC5</accession>
<dbReference type="PRINTS" id="PR00081">
    <property type="entry name" value="GDHRDH"/>
</dbReference>
<dbReference type="GO" id="GO:0016491">
    <property type="term" value="F:oxidoreductase activity"/>
    <property type="evidence" value="ECO:0007669"/>
    <property type="project" value="UniProtKB-KW"/>
</dbReference>
<dbReference type="Gene3D" id="3.40.50.720">
    <property type="entry name" value="NAD(P)-binding Rossmann-like Domain"/>
    <property type="match status" value="1"/>
</dbReference>
<dbReference type="InterPro" id="IPR036291">
    <property type="entry name" value="NAD(P)-bd_dom_sf"/>
</dbReference>
<reference evidence="4 5" key="1">
    <citation type="journal article" date="2009" name="Stand. Genomic Sci.">
        <title>Complete genome sequence of Cryptobacterium curtum type strain (12-3).</title>
        <authorList>
            <person name="Mavrommatis K."/>
            <person name="Pukall R."/>
            <person name="Rohde C."/>
            <person name="Chen F."/>
            <person name="Sims D."/>
            <person name="Brettin T."/>
            <person name="Kuske C."/>
            <person name="Detter J.C."/>
            <person name="Han C."/>
            <person name="Lapidus A."/>
            <person name="Copeland A."/>
            <person name="Glavina Del Rio T."/>
            <person name="Nolan M."/>
            <person name="Lucas S."/>
            <person name="Tice H."/>
            <person name="Cheng J.F."/>
            <person name="Bruce D."/>
            <person name="Goodwin L."/>
            <person name="Pitluck S."/>
            <person name="Ovchinnikova G."/>
            <person name="Pati A."/>
            <person name="Ivanova N."/>
            <person name="Chen A."/>
            <person name="Palaniappan K."/>
            <person name="Chain P."/>
            <person name="D'haeseleer P."/>
            <person name="Goker M."/>
            <person name="Bristow J."/>
            <person name="Eisen J.A."/>
            <person name="Markowitz V."/>
            <person name="Hugenholtz P."/>
            <person name="Rohde M."/>
            <person name="Klenk H.P."/>
            <person name="Kyrpides N.C."/>
        </authorList>
    </citation>
    <scope>NUCLEOTIDE SEQUENCE [LARGE SCALE GENOMIC DNA]</scope>
    <source>
        <strain evidence="5">ATCC 700683 / DSM 15641 / 12-3</strain>
    </source>
</reference>
<dbReference type="SUPFAM" id="SSF51735">
    <property type="entry name" value="NAD(P)-binding Rossmann-fold domains"/>
    <property type="match status" value="1"/>
</dbReference>
<dbReference type="OrthoDB" id="3178062at2"/>
<dbReference type="EMBL" id="CP001682">
    <property type="protein sequence ID" value="ACU94765.1"/>
    <property type="molecule type" value="Genomic_DNA"/>
</dbReference>
<keyword evidence="2" id="KW-0560">Oxidoreductase</keyword>
<dbReference type="PRINTS" id="PR00080">
    <property type="entry name" value="SDRFAMILY"/>
</dbReference>
<evidence type="ECO:0000256" key="3">
    <source>
        <dbReference type="RuleBase" id="RU000363"/>
    </source>
</evidence>
<name>C7MPC5_CRYCD</name>
<sequence>MQNNQDNQSKVVLITGASSGIGFAAAQQLAQASYVVYGAARRVEKITELEKYGVHAIKLDVTDEQSCKQAVQTIIDEQGRIDVLINNAGYGSYGAIEDVPLDEAHRQFDVNLFGVAALVKETMPYMRQQQAGTIINISSVAGRMVTFMGGWYHATKYALEAFSDALRMEADAFGINVVIIEPGGIKTPWADIAADHLEESSQNGAYKEVAQQTAQTIRNLYASNAVSSPDVVVNAIVKAVGSPHSKPRYLIGSGAKPLAFLHAVLPTRVFDRFIKRIM</sequence>
<dbReference type="NCBIfam" id="NF004826">
    <property type="entry name" value="PRK06182.1"/>
    <property type="match status" value="1"/>
</dbReference>
<keyword evidence="5" id="KW-1185">Reference proteome</keyword>
<dbReference type="AlphaFoldDB" id="C7MPC5"/>
<evidence type="ECO:0008006" key="6">
    <source>
        <dbReference type="Google" id="ProtNLM"/>
    </source>
</evidence>
<dbReference type="Pfam" id="PF00106">
    <property type="entry name" value="adh_short"/>
    <property type="match status" value="1"/>
</dbReference>
<dbReference type="STRING" id="469378.Ccur_10740"/>
<comment type="similarity">
    <text evidence="1 3">Belongs to the short-chain dehydrogenases/reductases (SDR) family.</text>
</comment>
<evidence type="ECO:0000256" key="1">
    <source>
        <dbReference type="ARBA" id="ARBA00006484"/>
    </source>
</evidence>
<protein>
    <recommendedName>
        <fullName evidence="6">Short-chain alcohol dehydrogenase</fullName>
    </recommendedName>
</protein>
<dbReference type="PANTHER" id="PTHR44169">
    <property type="entry name" value="NADPH-DEPENDENT 1-ACYLDIHYDROXYACETONE PHOSPHATE REDUCTASE"/>
    <property type="match status" value="1"/>
</dbReference>
<evidence type="ECO:0000313" key="5">
    <source>
        <dbReference type="Proteomes" id="UP000000954"/>
    </source>
</evidence>
<dbReference type="HOGENOM" id="CLU_010194_2_9_11"/>
<dbReference type="KEGG" id="ccu:Ccur_10740"/>
<dbReference type="CDD" id="cd05374">
    <property type="entry name" value="17beta-HSD-like_SDR_c"/>
    <property type="match status" value="1"/>
</dbReference>
<evidence type="ECO:0000313" key="4">
    <source>
        <dbReference type="EMBL" id="ACU94765.1"/>
    </source>
</evidence>
<gene>
    <name evidence="4" type="ordered locus">Ccur_10740</name>
</gene>